<sequence>MAYKIPRVIPEPGTSPNVQRDAREAFGVLKAGGVVIAPMDSGYSLLSCSAEGIERTFLAKQRKPGHTLTVIASYKTHEQLHILPPEKFEMTRVITQDMRSLLGVVAPYRKDHPRITALSAATLDLATNEDTLGIGIVESPFLRELTRLNDEDGQLMIGSSANLTGRGQKFRVQDIEPEVYRSADLVVDYELQRYHRYKRGGTIFDMANMHVIRMGANYEVFRERMKKWWDIELPEDPENKVVKATNAGPVWKQRPLRVLRCEPSLD</sequence>
<evidence type="ECO:0000313" key="2">
    <source>
        <dbReference type="Proteomes" id="UP001143856"/>
    </source>
</evidence>
<organism evidence="1 2">
    <name type="scientific">Xylaria curta</name>
    <dbReference type="NCBI Taxonomy" id="42375"/>
    <lineage>
        <taxon>Eukaryota</taxon>
        <taxon>Fungi</taxon>
        <taxon>Dikarya</taxon>
        <taxon>Ascomycota</taxon>
        <taxon>Pezizomycotina</taxon>
        <taxon>Sordariomycetes</taxon>
        <taxon>Xylariomycetidae</taxon>
        <taxon>Xylariales</taxon>
        <taxon>Xylariaceae</taxon>
        <taxon>Xylaria</taxon>
    </lineage>
</organism>
<proteinExistence type="predicted"/>
<gene>
    <name evidence="1" type="ORF">NUW58_g4628</name>
</gene>
<dbReference type="EMBL" id="JAPDGR010000826">
    <property type="protein sequence ID" value="KAJ2987216.1"/>
    <property type="molecule type" value="Genomic_DNA"/>
</dbReference>
<name>A0ACC1P6N9_9PEZI</name>
<protein>
    <submittedName>
        <fullName evidence="1">Uncharacterized protein</fullName>
    </submittedName>
</protein>
<comment type="caution">
    <text evidence="1">The sequence shown here is derived from an EMBL/GenBank/DDBJ whole genome shotgun (WGS) entry which is preliminary data.</text>
</comment>
<reference evidence="1" key="1">
    <citation type="submission" date="2022-10" db="EMBL/GenBank/DDBJ databases">
        <title>Genome Sequence of Xylaria curta.</title>
        <authorList>
            <person name="Buettner E."/>
        </authorList>
    </citation>
    <scope>NUCLEOTIDE SEQUENCE</scope>
    <source>
        <strain evidence="1">Babe10</strain>
    </source>
</reference>
<accession>A0ACC1P6N9</accession>
<keyword evidence="2" id="KW-1185">Reference proteome</keyword>
<dbReference type="Proteomes" id="UP001143856">
    <property type="component" value="Unassembled WGS sequence"/>
</dbReference>
<evidence type="ECO:0000313" key="1">
    <source>
        <dbReference type="EMBL" id="KAJ2987216.1"/>
    </source>
</evidence>